<proteinExistence type="predicted"/>
<organism evidence="1 2">
    <name type="scientific">Lipomyces orientalis</name>
    <dbReference type="NCBI Taxonomy" id="1233043"/>
    <lineage>
        <taxon>Eukaryota</taxon>
        <taxon>Fungi</taxon>
        <taxon>Dikarya</taxon>
        <taxon>Ascomycota</taxon>
        <taxon>Saccharomycotina</taxon>
        <taxon>Lipomycetes</taxon>
        <taxon>Lipomycetales</taxon>
        <taxon>Lipomycetaceae</taxon>
        <taxon>Lipomyces</taxon>
    </lineage>
</organism>
<dbReference type="Proteomes" id="UP001489719">
    <property type="component" value="Unassembled WGS sequence"/>
</dbReference>
<gene>
    <name evidence="1" type="ORF">V1517DRAFT_324172</name>
</gene>
<keyword evidence="2" id="KW-1185">Reference proteome</keyword>
<name>A0ACC3TLX6_9ASCO</name>
<accession>A0ACC3TLX6</accession>
<evidence type="ECO:0000313" key="2">
    <source>
        <dbReference type="Proteomes" id="UP001489719"/>
    </source>
</evidence>
<sequence length="718" mass="80396">MSQDTHLFSAFKLSTRENHPAYSENTTGIPAISGSALFNRVSLPHQSSTMRHSMAGAGPRQSMVPRSSFHRQSIAASSHLAEGMAALTITNQNTLNAAPGSARASTARKAIALGQQNAPPTMNYGVGGGFSSSQTGSRKSSSLGLKSGNVTTGGRGGGFVSSSTAVVMKDTRPTRDRAYQNMIANSVYEYLINNNFELDMKHSITPKSLKSPTQKDFVMMFQWLFRRLDPGYKFTKSIENEVIPLMKIAGYPYLDTLSKSQLVAVGGQNWGAYLAMLYWLVEIAETFDAFDNKDYDIDEPEDTGLNQIVINYITKSYSAFLQNIDDYSEYEAEMRESFEERIAAIKTTTDEYGKQRQKFEQELQDMEHSLPSLAALQNKSEALESDLAKFQEYIENMEKRKTKWSTMLENINEELTAMEQEFTTLEKEKTALGEKISGQGLAPADIDNIIGQREQLSKAIQGNDAKSSEITRKLQEKEQLARQAFDSLDTAVQRYSSLGYRIGILPAGAPNCPESRNFEISLSSPLAEENLGARPNAILNGLDLRHEVRPALQKFRMEVAANVHKAQDESIRLQSLLDRVAEVLADKRDQLDTLEAQISAAKITYDEAFETMTSDASSSHAEIEKLERKIQAMRIGVQDGRLQLEQRAERVVIEYDHMQHAAELIREQMQRKISDYIEKIVGFKLHVQAELEEHENFVVDELERQSKRSTGHDIEEPS</sequence>
<comment type="caution">
    <text evidence="1">The sequence shown here is derived from an EMBL/GenBank/DDBJ whole genome shotgun (WGS) entry which is preliminary data.</text>
</comment>
<evidence type="ECO:0000313" key="1">
    <source>
        <dbReference type="EMBL" id="KAK9322143.1"/>
    </source>
</evidence>
<reference evidence="2" key="1">
    <citation type="journal article" date="2024" name="Front. Bioeng. Biotechnol.">
        <title>Genome-scale model development and genomic sequencing of the oleaginous clade Lipomyces.</title>
        <authorList>
            <person name="Czajka J.J."/>
            <person name="Han Y."/>
            <person name="Kim J."/>
            <person name="Mondo S.J."/>
            <person name="Hofstad B.A."/>
            <person name="Robles A."/>
            <person name="Haridas S."/>
            <person name="Riley R."/>
            <person name="LaButti K."/>
            <person name="Pangilinan J."/>
            <person name="Andreopoulos W."/>
            <person name="Lipzen A."/>
            <person name="Yan J."/>
            <person name="Wang M."/>
            <person name="Ng V."/>
            <person name="Grigoriev I.V."/>
            <person name="Spatafora J.W."/>
            <person name="Magnuson J.K."/>
            <person name="Baker S.E."/>
            <person name="Pomraning K.R."/>
        </authorList>
    </citation>
    <scope>NUCLEOTIDE SEQUENCE [LARGE SCALE GENOMIC DNA]</scope>
    <source>
        <strain evidence="2">CBS 10300</strain>
    </source>
</reference>
<protein>
    <submittedName>
        <fullName evidence="1">HEC/Ndc80p family-domain-containing protein</fullName>
    </submittedName>
</protein>
<dbReference type="EMBL" id="MU970082">
    <property type="protein sequence ID" value="KAK9322143.1"/>
    <property type="molecule type" value="Genomic_DNA"/>
</dbReference>